<keyword evidence="1" id="KW-0472">Membrane</keyword>
<dbReference type="CDD" id="cd01949">
    <property type="entry name" value="GGDEF"/>
    <property type="match status" value="1"/>
</dbReference>
<evidence type="ECO:0000259" key="3">
    <source>
        <dbReference type="PROSITE" id="PS50113"/>
    </source>
</evidence>
<dbReference type="EMBL" id="VSSQ01000421">
    <property type="protein sequence ID" value="MPL94257.1"/>
    <property type="molecule type" value="Genomic_DNA"/>
</dbReference>
<dbReference type="PANTHER" id="PTHR44757">
    <property type="entry name" value="DIGUANYLATE CYCLASE DGCP"/>
    <property type="match status" value="1"/>
</dbReference>
<protein>
    <recommendedName>
        <fullName evidence="8">Diguanylate cyclase</fullName>
    </recommendedName>
</protein>
<dbReference type="InterPro" id="IPR052155">
    <property type="entry name" value="Biofilm_reg_signaling"/>
</dbReference>
<dbReference type="CDD" id="cd06225">
    <property type="entry name" value="HAMP"/>
    <property type="match status" value="1"/>
</dbReference>
<dbReference type="Gene3D" id="3.30.70.270">
    <property type="match status" value="1"/>
</dbReference>
<name>A0A644VSJ6_9ZZZZ</name>
<dbReference type="Pfam" id="PF13426">
    <property type="entry name" value="PAS_9"/>
    <property type="match status" value="1"/>
</dbReference>
<comment type="caution">
    <text evidence="7">The sequence shown here is derived from an EMBL/GenBank/DDBJ whole genome shotgun (WGS) entry which is preliminary data.</text>
</comment>
<feature type="domain" description="PAS" evidence="2">
    <location>
        <begin position="433"/>
        <end position="471"/>
    </location>
</feature>
<dbReference type="PANTHER" id="PTHR44757:SF2">
    <property type="entry name" value="BIOFILM ARCHITECTURE MAINTENANCE PROTEIN MBAA"/>
    <property type="match status" value="1"/>
</dbReference>
<keyword evidence="1" id="KW-1133">Transmembrane helix</keyword>
<dbReference type="CDD" id="cd00130">
    <property type="entry name" value="PAS"/>
    <property type="match status" value="1"/>
</dbReference>
<gene>
    <name evidence="7" type="ORF">SDC9_40407</name>
</gene>
<dbReference type="Pfam" id="PF13487">
    <property type="entry name" value="HD_5"/>
    <property type="match status" value="1"/>
</dbReference>
<dbReference type="InterPro" id="IPR029787">
    <property type="entry name" value="Nucleotide_cyclase"/>
</dbReference>
<proteinExistence type="predicted"/>
<dbReference type="SMART" id="SM00471">
    <property type="entry name" value="HDc"/>
    <property type="match status" value="1"/>
</dbReference>
<feature type="domain" description="PAC" evidence="3">
    <location>
        <begin position="513"/>
        <end position="564"/>
    </location>
</feature>
<dbReference type="Gene3D" id="6.10.340.10">
    <property type="match status" value="1"/>
</dbReference>
<dbReference type="Gene3D" id="3.30.450.20">
    <property type="entry name" value="PAS domain"/>
    <property type="match status" value="3"/>
</dbReference>
<dbReference type="SMART" id="SM00091">
    <property type="entry name" value="PAS"/>
    <property type="match status" value="1"/>
</dbReference>
<evidence type="ECO:0000256" key="1">
    <source>
        <dbReference type="SAM" id="Phobius"/>
    </source>
</evidence>
<dbReference type="InterPro" id="IPR000160">
    <property type="entry name" value="GGDEF_dom"/>
</dbReference>
<dbReference type="InterPro" id="IPR037522">
    <property type="entry name" value="HD_GYP_dom"/>
</dbReference>
<dbReference type="InterPro" id="IPR003607">
    <property type="entry name" value="HD/PDEase_dom"/>
</dbReference>
<dbReference type="GO" id="GO:0016020">
    <property type="term" value="C:membrane"/>
    <property type="evidence" value="ECO:0007669"/>
    <property type="project" value="InterPro"/>
</dbReference>
<accession>A0A644VSJ6</accession>
<reference evidence="7" key="1">
    <citation type="submission" date="2019-08" db="EMBL/GenBank/DDBJ databases">
        <authorList>
            <person name="Kucharzyk K."/>
            <person name="Murdoch R.W."/>
            <person name="Higgins S."/>
            <person name="Loffler F."/>
        </authorList>
    </citation>
    <scope>NUCLEOTIDE SEQUENCE</scope>
</reference>
<dbReference type="SUPFAM" id="SSF55785">
    <property type="entry name" value="PYP-like sensor domain (PAS domain)"/>
    <property type="match status" value="1"/>
</dbReference>
<sequence>MRRVLQASAASCAFRLYSKEASSIRMKKKNLLAAREPRSIKHTFLLIYLTLLLLSIAGISTVIFLNWYGSIERGTRAMSAGISRSIQKQLDEYMDVPAYANSVTQALIQTDGSDLTEEEVRFHLLLALLSTHEQFVSSFGFAAPDGAYCAVRWGEDNVPEYLHTGADGAFDPSAQSWYRVAVETGLPSFSSAGAAANDASLSIIAAHPVYAKDGRLLGVLNAQLLLNGMNANLAGLSAPHQGYAFIAEKGTGFLIANSTGEFNSERTGSGALLRHTPLDLQTPLLGRAYTRYLKTGEQSFVLRESGEKWYVQAQEYLQMGFAWISFSLYPESRLSAGFSRNIIITAVFILLTGVLAAVLFLLTTQKLFRPVSNILAAAKAYADGGLDTRVAVERDDELGKVSAVFNKMADQVQQLVCGLEETVAARTDELTEQKNQLRLILDTTAEAIFGTDLEGTCTFCNESCLRLLGYSNASELLGKDMRPLIRHSLADGSPRPVGEHPLTDYLSTGIGGRGQEDLLWRADGSCFFVEYRALAQYCDGEHTGFVVTFTDITERKKDEEKIQYLSCHDSLTGLINRRCFEQRLAQLDVPQNLPISVIFLDLNGLKLLNDVFGHSVGDELIIKAAEVLKRNCREGDLVARVGGDEFTVLLPLTDRDSAQEIACRLKAELSREQVSRIPCGMAAGVATKEKHYHRIEKTAEQAENEMYKDKTTSCKRFSKDAVQNIIKLLHERTPAEKRHSETVCRLCQQIGAAMGLPEDEIRKLREAGYLHDIGKVTLPEALPAKRPQELTEVEAELLRQHPAVGYRILNLSEDTLDLANGIYAHHECWDGSGYPKGLKGSEIPLISRVIAVADIYAQSINQEDPEAAHEKALQAVTDARGVCLDPDIADILLRVMNTPCV</sequence>
<dbReference type="InterPro" id="IPR003660">
    <property type="entry name" value="HAMP_dom"/>
</dbReference>
<evidence type="ECO:0000259" key="6">
    <source>
        <dbReference type="PROSITE" id="PS51832"/>
    </source>
</evidence>
<feature type="domain" description="HAMP" evidence="4">
    <location>
        <begin position="365"/>
        <end position="417"/>
    </location>
</feature>
<dbReference type="AlphaFoldDB" id="A0A644VSJ6"/>
<dbReference type="PROSITE" id="PS50885">
    <property type="entry name" value="HAMP"/>
    <property type="match status" value="1"/>
</dbReference>
<keyword evidence="1" id="KW-0812">Transmembrane</keyword>
<dbReference type="PROSITE" id="PS50887">
    <property type="entry name" value="GGDEF"/>
    <property type="match status" value="1"/>
</dbReference>
<organism evidence="7">
    <name type="scientific">bioreactor metagenome</name>
    <dbReference type="NCBI Taxonomy" id="1076179"/>
    <lineage>
        <taxon>unclassified sequences</taxon>
        <taxon>metagenomes</taxon>
        <taxon>ecological metagenomes</taxon>
    </lineage>
</organism>
<dbReference type="SUPFAM" id="SSF109604">
    <property type="entry name" value="HD-domain/PDEase-like"/>
    <property type="match status" value="1"/>
</dbReference>
<dbReference type="SUPFAM" id="SSF158472">
    <property type="entry name" value="HAMP domain-like"/>
    <property type="match status" value="1"/>
</dbReference>
<feature type="domain" description="GGDEF" evidence="5">
    <location>
        <begin position="593"/>
        <end position="727"/>
    </location>
</feature>
<dbReference type="Pfam" id="PF00672">
    <property type="entry name" value="HAMP"/>
    <property type="match status" value="1"/>
</dbReference>
<dbReference type="PROSITE" id="PS50113">
    <property type="entry name" value="PAC"/>
    <property type="match status" value="1"/>
</dbReference>
<dbReference type="InterPro" id="IPR035965">
    <property type="entry name" value="PAS-like_dom_sf"/>
</dbReference>
<evidence type="ECO:0008006" key="8">
    <source>
        <dbReference type="Google" id="ProtNLM"/>
    </source>
</evidence>
<feature type="domain" description="HD-GYP" evidence="6">
    <location>
        <begin position="714"/>
        <end position="901"/>
    </location>
</feature>
<dbReference type="CDD" id="cd00077">
    <property type="entry name" value="HDc"/>
    <property type="match status" value="1"/>
</dbReference>
<dbReference type="SMART" id="SM00304">
    <property type="entry name" value="HAMP"/>
    <property type="match status" value="1"/>
</dbReference>
<dbReference type="SUPFAM" id="SSF55073">
    <property type="entry name" value="Nucleotide cyclase"/>
    <property type="match status" value="1"/>
</dbReference>
<evidence type="ECO:0000313" key="7">
    <source>
        <dbReference type="EMBL" id="MPL94257.1"/>
    </source>
</evidence>
<dbReference type="Pfam" id="PF00990">
    <property type="entry name" value="GGDEF"/>
    <property type="match status" value="1"/>
</dbReference>
<dbReference type="InterPro" id="IPR000700">
    <property type="entry name" value="PAS-assoc_C"/>
</dbReference>
<dbReference type="NCBIfam" id="TIGR00229">
    <property type="entry name" value="sensory_box"/>
    <property type="match status" value="1"/>
</dbReference>
<dbReference type="InterPro" id="IPR000014">
    <property type="entry name" value="PAS"/>
</dbReference>
<feature type="transmembrane region" description="Helical" evidence="1">
    <location>
        <begin position="342"/>
        <end position="362"/>
    </location>
</feature>
<dbReference type="Gene3D" id="1.10.3210.10">
    <property type="entry name" value="Hypothetical protein af1432"/>
    <property type="match status" value="1"/>
</dbReference>
<dbReference type="SMART" id="SM00267">
    <property type="entry name" value="GGDEF"/>
    <property type="match status" value="1"/>
</dbReference>
<evidence type="ECO:0000259" key="4">
    <source>
        <dbReference type="PROSITE" id="PS50885"/>
    </source>
</evidence>
<dbReference type="GO" id="GO:0007165">
    <property type="term" value="P:signal transduction"/>
    <property type="evidence" value="ECO:0007669"/>
    <property type="project" value="InterPro"/>
</dbReference>
<evidence type="ECO:0000259" key="2">
    <source>
        <dbReference type="PROSITE" id="PS50112"/>
    </source>
</evidence>
<feature type="transmembrane region" description="Helical" evidence="1">
    <location>
        <begin position="42"/>
        <end position="68"/>
    </location>
</feature>
<evidence type="ECO:0000259" key="5">
    <source>
        <dbReference type="PROSITE" id="PS50887"/>
    </source>
</evidence>
<dbReference type="PROSITE" id="PS50112">
    <property type="entry name" value="PAS"/>
    <property type="match status" value="1"/>
</dbReference>
<dbReference type="InterPro" id="IPR043128">
    <property type="entry name" value="Rev_trsase/Diguanyl_cyclase"/>
</dbReference>
<dbReference type="PROSITE" id="PS51832">
    <property type="entry name" value="HD_GYP"/>
    <property type="match status" value="1"/>
</dbReference>
<dbReference type="NCBIfam" id="TIGR00254">
    <property type="entry name" value="GGDEF"/>
    <property type="match status" value="1"/>
</dbReference>